<dbReference type="AlphaFoldDB" id="A0A0S4ILG5"/>
<accession>A0A0S4ILG5</accession>
<sequence>MLQTAPTTTHAATMSAPNQQQAPLILFDTHSAVSGRLTTSALSSSDRSLSVGCRSGSSSIPPLRPRYTTGVLDVCDDPRSSAEAVLCSCCLVARMYNMLWQQQPTVDMTCCAVMACFSLCPLPLPCTSVACGTAYVRGMAIDRMDLVEETSSVTDCLMSFVCLPCSIAQLYRELSLRRLWPGSIFSNERPYLTITSSPGALAARLPPVMGRVCVDEKNLSSSDKKQRRPSLSLQLPHEDHQAAIAVVNPLLVRSTASPPQ</sequence>
<dbReference type="OrthoDB" id="1045822at2759"/>
<dbReference type="Pfam" id="PF04749">
    <property type="entry name" value="PLAC8"/>
    <property type="match status" value="1"/>
</dbReference>
<evidence type="ECO:0000313" key="1">
    <source>
        <dbReference type="EMBL" id="CUE71416.1"/>
    </source>
</evidence>
<organism evidence="1 2">
    <name type="scientific">Bodo saltans</name>
    <name type="common">Flagellated protozoan</name>
    <dbReference type="NCBI Taxonomy" id="75058"/>
    <lineage>
        <taxon>Eukaryota</taxon>
        <taxon>Discoba</taxon>
        <taxon>Euglenozoa</taxon>
        <taxon>Kinetoplastea</taxon>
        <taxon>Metakinetoplastina</taxon>
        <taxon>Eubodonida</taxon>
        <taxon>Bodonidae</taxon>
        <taxon>Bodo</taxon>
    </lineage>
</organism>
<evidence type="ECO:0000313" key="2">
    <source>
        <dbReference type="Proteomes" id="UP000051952"/>
    </source>
</evidence>
<gene>
    <name evidence="1" type="ORF">BSAL_53225</name>
</gene>
<dbReference type="NCBIfam" id="TIGR01571">
    <property type="entry name" value="A_thal_Cys_rich"/>
    <property type="match status" value="1"/>
</dbReference>
<dbReference type="InterPro" id="IPR006461">
    <property type="entry name" value="PLAC_motif_containing"/>
</dbReference>
<dbReference type="EMBL" id="CYKH01000108">
    <property type="protein sequence ID" value="CUE71416.1"/>
    <property type="molecule type" value="Genomic_DNA"/>
</dbReference>
<protein>
    <submittedName>
        <fullName evidence="1">Uncharacterized protein</fullName>
    </submittedName>
</protein>
<name>A0A0S4ILG5_BODSA</name>
<keyword evidence="2" id="KW-1185">Reference proteome</keyword>
<dbReference type="VEuPathDB" id="TriTrypDB:BSAL_53225"/>
<proteinExistence type="predicted"/>
<dbReference type="Proteomes" id="UP000051952">
    <property type="component" value="Unassembled WGS sequence"/>
</dbReference>
<reference evidence="2" key="1">
    <citation type="submission" date="2015-09" db="EMBL/GenBank/DDBJ databases">
        <authorList>
            <consortium name="Pathogen Informatics"/>
        </authorList>
    </citation>
    <scope>NUCLEOTIDE SEQUENCE [LARGE SCALE GENOMIC DNA]</scope>
    <source>
        <strain evidence="2">Lake Konstanz</strain>
    </source>
</reference>